<protein>
    <submittedName>
        <fullName evidence="2">Uncharacterized protein</fullName>
    </submittedName>
</protein>
<organism evidence="2 3">
    <name type="scientific">Prorocentrum cordatum</name>
    <dbReference type="NCBI Taxonomy" id="2364126"/>
    <lineage>
        <taxon>Eukaryota</taxon>
        <taxon>Sar</taxon>
        <taxon>Alveolata</taxon>
        <taxon>Dinophyceae</taxon>
        <taxon>Prorocentrales</taxon>
        <taxon>Prorocentraceae</taxon>
        <taxon>Prorocentrum</taxon>
    </lineage>
</organism>
<dbReference type="EMBL" id="CAUYUJ010018414">
    <property type="protein sequence ID" value="CAK0883432.1"/>
    <property type="molecule type" value="Genomic_DNA"/>
</dbReference>
<gene>
    <name evidence="2" type="ORF">PCOR1329_LOCUS65650</name>
</gene>
<evidence type="ECO:0000256" key="1">
    <source>
        <dbReference type="SAM" id="MobiDB-lite"/>
    </source>
</evidence>
<keyword evidence="3" id="KW-1185">Reference proteome</keyword>
<proteinExistence type="predicted"/>
<evidence type="ECO:0000313" key="3">
    <source>
        <dbReference type="Proteomes" id="UP001189429"/>
    </source>
</evidence>
<name>A0ABN9WAY6_9DINO</name>
<feature type="non-terminal residue" evidence="2">
    <location>
        <position position="350"/>
    </location>
</feature>
<evidence type="ECO:0000313" key="2">
    <source>
        <dbReference type="EMBL" id="CAK0883432.1"/>
    </source>
</evidence>
<feature type="compositionally biased region" description="Basic and acidic residues" evidence="1">
    <location>
        <begin position="326"/>
        <end position="335"/>
    </location>
</feature>
<sequence length="350" mass="39983">MSQQQHTYASKLIVHILAAAVSLTLITDTRHGKWTHLAMDYGDTAGSGGGIPLDTFNRNTPPGWRPGNGKYPLRRYIQLLRLWWRQTDLPEHAAGPAMAGRLRGSAFQIAMKMKRDRLDLTVGKRRDMEGDELLAQPSHPEWQDSEGVQHPAEPAGASILMDILVQEFEVQYQDMSIVALSSFFSLTRGHLPMNDFLTMFRLCFEEASDKGGLQLNNVGKSFLLLQMSGLSEKMRTDLRMQIQGDLNRFPELIALMQRMANHEYQGTTSSIPAMVSQYWTDEGTYWESDYDSPETWASDGSWMWVGYGEDEWQDGTWYDDGADWETSHDEEHGTYDEEYEEYTEEDYYGG</sequence>
<feature type="compositionally biased region" description="Acidic residues" evidence="1">
    <location>
        <begin position="336"/>
        <end position="350"/>
    </location>
</feature>
<feature type="region of interest" description="Disordered" evidence="1">
    <location>
        <begin position="326"/>
        <end position="350"/>
    </location>
</feature>
<reference evidence="2" key="1">
    <citation type="submission" date="2023-10" db="EMBL/GenBank/DDBJ databases">
        <authorList>
            <person name="Chen Y."/>
            <person name="Shah S."/>
            <person name="Dougan E. K."/>
            <person name="Thang M."/>
            <person name="Chan C."/>
        </authorList>
    </citation>
    <scope>NUCLEOTIDE SEQUENCE [LARGE SCALE GENOMIC DNA]</scope>
</reference>
<dbReference type="Proteomes" id="UP001189429">
    <property type="component" value="Unassembled WGS sequence"/>
</dbReference>
<accession>A0ABN9WAY6</accession>
<comment type="caution">
    <text evidence="2">The sequence shown here is derived from an EMBL/GenBank/DDBJ whole genome shotgun (WGS) entry which is preliminary data.</text>
</comment>